<organism evidence="1 2">
    <name type="scientific">Allacma fusca</name>
    <dbReference type="NCBI Taxonomy" id="39272"/>
    <lineage>
        <taxon>Eukaryota</taxon>
        <taxon>Metazoa</taxon>
        <taxon>Ecdysozoa</taxon>
        <taxon>Arthropoda</taxon>
        <taxon>Hexapoda</taxon>
        <taxon>Collembola</taxon>
        <taxon>Symphypleona</taxon>
        <taxon>Sminthuridae</taxon>
        <taxon>Allacma</taxon>
    </lineage>
</organism>
<gene>
    <name evidence="1" type="ORF">AFUS01_LOCUS42929</name>
</gene>
<dbReference type="Proteomes" id="UP000708208">
    <property type="component" value="Unassembled WGS sequence"/>
</dbReference>
<feature type="non-terminal residue" evidence="1">
    <location>
        <position position="57"/>
    </location>
</feature>
<proteinExistence type="predicted"/>
<accession>A0A8J2LFQ4</accession>
<evidence type="ECO:0000313" key="2">
    <source>
        <dbReference type="Proteomes" id="UP000708208"/>
    </source>
</evidence>
<reference evidence="1" key="1">
    <citation type="submission" date="2021-06" db="EMBL/GenBank/DDBJ databases">
        <authorList>
            <person name="Hodson N. C."/>
            <person name="Mongue J. A."/>
            <person name="Jaron S. K."/>
        </authorList>
    </citation>
    <scope>NUCLEOTIDE SEQUENCE</scope>
</reference>
<dbReference type="AlphaFoldDB" id="A0A8J2LFQ4"/>
<comment type="caution">
    <text evidence="1">The sequence shown here is derived from an EMBL/GenBank/DDBJ whole genome shotgun (WGS) entry which is preliminary data.</text>
</comment>
<evidence type="ECO:0000313" key="1">
    <source>
        <dbReference type="EMBL" id="CAG7833290.1"/>
    </source>
</evidence>
<name>A0A8J2LFQ4_9HEXA</name>
<protein>
    <submittedName>
        <fullName evidence="1">Uncharacterized protein</fullName>
    </submittedName>
</protein>
<dbReference type="OrthoDB" id="10248252at2759"/>
<keyword evidence="2" id="KW-1185">Reference proteome</keyword>
<dbReference type="EMBL" id="CAJVCH010569643">
    <property type="protein sequence ID" value="CAG7833290.1"/>
    <property type="molecule type" value="Genomic_DNA"/>
</dbReference>
<sequence>METMNSMKCGSFGAAAFAKKHLAIGDFKGNLQVWDIESAQKSYDVKAHSEIINALDA</sequence>